<dbReference type="SMART" id="SM01061">
    <property type="entry name" value="CAT_RBD"/>
    <property type="match status" value="1"/>
</dbReference>
<dbReference type="Gene3D" id="2.30.24.10">
    <property type="entry name" value="CAT RNA-binding domain"/>
    <property type="match status" value="1"/>
</dbReference>
<dbReference type="STRING" id="1121950.SAMN02745243_00893"/>
<dbReference type="Gene3D" id="1.20.890.100">
    <property type="match status" value="1"/>
</dbReference>
<gene>
    <name evidence="5" type="ORF">SAMN02745243_00893</name>
</gene>
<feature type="domain" description="PRD" evidence="4">
    <location>
        <begin position="171"/>
        <end position="278"/>
    </location>
</feature>
<dbReference type="InterPro" id="IPR036634">
    <property type="entry name" value="PRD_sf"/>
</dbReference>
<keyword evidence="2" id="KW-0805">Transcription regulation</keyword>
<dbReference type="GO" id="GO:0003723">
    <property type="term" value="F:RNA binding"/>
    <property type="evidence" value="ECO:0007669"/>
    <property type="project" value="InterPro"/>
</dbReference>
<dbReference type="RefSeq" id="WP_073105831.1">
    <property type="nucleotide sequence ID" value="NZ_FQZY01000011.1"/>
</dbReference>
<protein>
    <submittedName>
        <fullName evidence="5">Transcriptional antiterminator, BglG family</fullName>
    </submittedName>
</protein>
<dbReference type="Pfam" id="PF00874">
    <property type="entry name" value="PRD"/>
    <property type="match status" value="2"/>
</dbReference>
<dbReference type="Proteomes" id="UP000184301">
    <property type="component" value="Unassembled WGS sequence"/>
</dbReference>
<dbReference type="InterPro" id="IPR036650">
    <property type="entry name" value="CAT_RNA-bd_dom_sf"/>
</dbReference>
<dbReference type="Gene3D" id="1.20.58.1950">
    <property type="match status" value="1"/>
</dbReference>
<evidence type="ECO:0000256" key="3">
    <source>
        <dbReference type="ARBA" id="ARBA00023163"/>
    </source>
</evidence>
<evidence type="ECO:0000313" key="5">
    <source>
        <dbReference type="EMBL" id="SHJ56799.1"/>
    </source>
</evidence>
<keyword evidence="3" id="KW-0804">Transcription</keyword>
<keyword evidence="1" id="KW-0677">Repeat</keyword>
<dbReference type="PANTHER" id="PTHR30185:SF18">
    <property type="entry name" value="TRANSCRIPTIONAL REGULATOR MTLR"/>
    <property type="match status" value="1"/>
</dbReference>
<dbReference type="GO" id="GO:0006355">
    <property type="term" value="P:regulation of DNA-templated transcription"/>
    <property type="evidence" value="ECO:0007669"/>
    <property type="project" value="InterPro"/>
</dbReference>
<feature type="domain" description="PRD" evidence="4">
    <location>
        <begin position="67"/>
        <end position="170"/>
    </location>
</feature>
<proteinExistence type="predicted"/>
<evidence type="ECO:0000313" key="6">
    <source>
        <dbReference type="Proteomes" id="UP000184301"/>
    </source>
</evidence>
<organism evidence="5 6">
    <name type="scientific">Hespellia stercorisuis DSM 15480</name>
    <dbReference type="NCBI Taxonomy" id="1121950"/>
    <lineage>
        <taxon>Bacteria</taxon>
        <taxon>Bacillati</taxon>
        <taxon>Bacillota</taxon>
        <taxon>Clostridia</taxon>
        <taxon>Lachnospirales</taxon>
        <taxon>Lachnospiraceae</taxon>
        <taxon>Hespellia</taxon>
    </lineage>
</organism>
<dbReference type="Pfam" id="PF03123">
    <property type="entry name" value="CAT_RBD"/>
    <property type="match status" value="1"/>
</dbReference>
<evidence type="ECO:0000256" key="2">
    <source>
        <dbReference type="ARBA" id="ARBA00023015"/>
    </source>
</evidence>
<accession>A0A1M6KCW2</accession>
<dbReference type="Gene3D" id="1.10.1790.10">
    <property type="entry name" value="PRD domain"/>
    <property type="match status" value="1"/>
</dbReference>
<dbReference type="PANTHER" id="PTHR30185">
    <property type="entry name" value="CRYPTIC BETA-GLUCOSIDE BGL OPERON ANTITERMINATOR"/>
    <property type="match status" value="1"/>
</dbReference>
<dbReference type="PROSITE" id="PS51372">
    <property type="entry name" value="PRD_2"/>
    <property type="match status" value="2"/>
</dbReference>
<keyword evidence="6" id="KW-1185">Reference proteome</keyword>
<dbReference type="SUPFAM" id="SSF63520">
    <property type="entry name" value="PTS-regulatory domain, PRD"/>
    <property type="match status" value="2"/>
</dbReference>
<dbReference type="InterPro" id="IPR050661">
    <property type="entry name" value="BglG_antiterminators"/>
</dbReference>
<dbReference type="EMBL" id="FQZY01000011">
    <property type="protein sequence ID" value="SHJ56799.1"/>
    <property type="molecule type" value="Genomic_DNA"/>
</dbReference>
<evidence type="ECO:0000259" key="4">
    <source>
        <dbReference type="PROSITE" id="PS51372"/>
    </source>
</evidence>
<dbReference type="InterPro" id="IPR011608">
    <property type="entry name" value="PRD"/>
</dbReference>
<dbReference type="AlphaFoldDB" id="A0A1M6KCW2"/>
<name>A0A1M6KCW2_9FIRM</name>
<sequence length="278" mass="31768">MYRVERVLNHNTVIVIKADSSQEYLMMGKGVGFGRKVSERIEKRPEDSLYSLQEITTRGEAKNLVKSISPICLELADIALNEAEKCFGRTDRSALFPLADHLEFAIGRIQKNEQISNPLTNDIRVIFHNEYKVAQCLEPLILEKLNVKINEHETGYIALHIHSAIDSERVEQSMQTAQAVRDCITLVEQETEKIIAVNSLAYNRLMNHVRYMVARVLKGEKLKVSMNDYMEQKFPLAFETATRICDGISSSLKRPLDEIEIGYLAMHIERVADDERES</sequence>
<reference evidence="5 6" key="1">
    <citation type="submission" date="2016-11" db="EMBL/GenBank/DDBJ databases">
        <authorList>
            <person name="Jaros S."/>
            <person name="Januszkiewicz K."/>
            <person name="Wedrychowicz H."/>
        </authorList>
    </citation>
    <scope>NUCLEOTIDE SEQUENCE [LARGE SCALE GENOMIC DNA]</scope>
    <source>
        <strain evidence="5 6">DSM 15480</strain>
    </source>
</reference>
<dbReference type="SUPFAM" id="SSF50151">
    <property type="entry name" value="SacY-like RNA-binding domain"/>
    <property type="match status" value="1"/>
</dbReference>
<evidence type="ECO:0000256" key="1">
    <source>
        <dbReference type="ARBA" id="ARBA00022737"/>
    </source>
</evidence>
<dbReference type="InterPro" id="IPR004341">
    <property type="entry name" value="CAT_RNA-bd_dom"/>
</dbReference>
<dbReference type="OrthoDB" id="9813552at2"/>